<keyword evidence="2" id="KW-1185">Reference proteome</keyword>
<sequence>MANETNNEKPANGYSSGESQANGDSHSHTQLSEKKQPPKKHETANTDSDSQAKQPAGGFDSTPIPKAPPGYTVKITFHRAINLPMADLNSLSSDPYILAQVNTGLPTRHKEDQALRLRTPTIRKATDPEWNCEWILAHVPASGFKLKARIYDEDPADHDDRLGNVHVHVDHISEDWEGIKEGKYKLKKRMGSKRAYLIRLVAACTKATTHLNASLFVSVEVLGRSEGDGGRCYTAGPCWWTRHYSSMLGRIANRKEPDEDGRGNEKKGPKTDRYKCAYSLGPLPV</sequence>
<evidence type="ECO:0000313" key="1">
    <source>
        <dbReference type="EMBL" id="KAK3054236.1"/>
    </source>
</evidence>
<name>A0ACC3CXV8_9PEZI</name>
<comment type="caution">
    <text evidence="1">The sequence shown here is derived from an EMBL/GenBank/DDBJ whole genome shotgun (WGS) entry which is preliminary data.</text>
</comment>
<reference evidence="1" key="1">
    <citation type="submission" date="2024-09" db="EMBL/GenBank/DDBJ databases">
        <title>Black Yeasts Isolated from many extreme environments.</title>
        <authorList>
            <person name="Coleine C."/>
            <person name="Stajich J.E."/>
            <person name="Selbmann L."/>
        </authorList>
    </citation>
    <scope>NUCLEOTIDE SEQUENCE</scope>
    <source>
        <strain evidence="1">CCFEE 5737</strain>
    </source>
</reference>
<accession>A0ACC3CXV8</accession>
<dbReference type="Proteomes" id="UP001186974">
    <property type="component" value="Unassembled WGS sequence"/>
</dbReference>
<dbReference type="EMBL" id="JAWDJW010009875">
    <property type="protein sequence ID" value="KAK3054236.1"/>
    <property type="molecule type" value="Genomic_DNA"/>
</dbReference>
<gene>
    <name evidence="1" type="ORF">LTS18_012022</name>
</gene>
<organism evidence="1 2">
    <name type="scientific">Coniosporium uncinatum</name>
    <dbReference type="NCBI Taxonomy" id="93489"/>
    <lineage>
        <taxon>Eukaryota</taxon>
        <taxon>Fungi</taxon>
        <taxon>Dikarya</taxon>
        <taxon>Ascomycota</taxon>
        <taxon>Pezizomycotina</taxon>
        <taxon>Dothideomycetes</taxon>
        <taxon>Dothideomycetes incertae sedis</taxon>
        <taxon>Coniosporium</taxon>
    </lineage>
</organism>
<proteinExistence type="predicted"/>
<protein>
    <submittedName>
        <fullName evidence="1">Uncharacterized protein</fullName>
    </submittedName>
</protein>
<evidence type="ECO:0000313" key="2">
    <source>
        <dbReference type="Proteomes" id="UP001186974"/>
    </source>
</evidence>